<protein>
    <submittedName>
        <fullName evidence="1">Uncharacterized protein</fullName>
    </submittedName>
</protein>
<sequence length="94" mass="10594">MNRQITITLDGVQYMIDVEIERLPDAIVYHVQRPKQFASELPATFDITRPKHADQPQYDGQALTEKGRQIMRAVWEQLSTLPPQFAGGGGSGRI</sequence>
<dbReference type="OrthoDB" id="673218at2"/>
<evidence type="ECO:0000313" key="1">
    <source>
        <dbReference type="EMBL" id="TWI88765.1"/>
    </source>
</evidence>
<dbReference type="RefSeq" id="WP_145714568.1">
    <property type="nucleotide sequence ID" value="NZ_BAAAFY010000001.1"/>
</dbReference>
<evidence type="ECO:0000313" key="2">
    <source>
        <dbReference type="Proteomes" id="UP000316778"/>
    </source>
</evidence>
<keyword evidence="2" id="KW-1185">Reference proteome</keyword>
<reference evidence="1 2" key="1">
    <citation type="journal article" date="2013" name="Stand. Genomic Sci.">
        <title>Genomic Encyclopedia of Type Strains, Phase I: The one thousand microbial genomes (KMG-I) project.</title>
        <authorList>
            <person name="Kyrpides N.C."/>
            <person name="Woyke T."/>
            <person name="Eisen J.A."/>
            <person name="Garrity G."/>
            <person name="Lilburn T.G."/>
            <person name="Beck B.J."/>
            <person name="Whitman W.B."/>
            <person name="Hugenholtz P."/>
            <person name="Klenk H.P."/>
        </authorList>
    </citation>
    <scope>NUCLEOTIDE SEQUENCE [LARGE SCALE GENOMIC DNA]</scope>
    <source>
        <strain evidence="1 2">DSM 13484</strain>
    </source>
</reference>
<dbReference type="Proteomes" id="UP000316778">
    <property type="component" value="Unassembled WGS sequence"/>
</dbReference>
<dbReference type="AlphaFoldDB" id="A0A562T5F6"/>
<gene>
    <name evidence="1" type="ORF">LX66_2851</name>
</gene>
<accession>A0A562T5F6</accession>
<comment type="caution">
    <text evidence="1">The sequence shown here is derived from an EMBL/GenBank/DDBJ whole genome shotgun (WGS) entry which is preliminary data.</text>
</comment>
<dbReference type="EMBL" id="VLLG01000003">
    <property type="protein sequence ID" value="TWI88765.1"/>
    <property type="molecule type" value="Genomic_DNA"/>
</dbReference>
<proteinExistence type="predicted"/>
<name>A0A562T5F6_CHIJA</name>
<organism evidence="1 2">
    <name type="scientific">Chitinophaga japonensis</name>
    <name type="common">Flexibacter japonensis</name>
    <dbReference type="NCBI Taxonomy" id="104662"/>
    <lineage>
        <taxon>Bacteria</taxon>
        <taxon>Pseudomonadati</taxon>
        <taxon>Bacteroidota</taxon>
        <taxon>Chitinophagia</taxon>
        <taxon>Chitinophagales</taxon>
        <taxon>Chitinophagaceae</taxon>
        <taxon>Chitinophaga</taxon>
    </lineage>
</organism>